<protein>
    <submittedName>
        <fullName evidence="1">Uncharacterized protein</fullName>
    </submittedName>
</protein>
<accession>A0AAN7XEJ4</accession>
<dbReference type="EMBL" id="JAUZQC010000012">
    <property type="protein sequence ID" value="KAK5862876.1"/>
    <property type="molecule type" value="Genomic_DNA"/>
</dbReference>
<keyword evidence="2" id="KW-1185">Reference proteome</keyword>
<dbReference type="AlphaFoldDB" id="A0AAN7XEJ4"/>
<comment type="caution">
    <text evidence="1">The sequence shown here is derived from an EMBL/GenBank/DDBJ whole genome shotgun (WGS) entry which is preliminary data.</text>
</comment>
<evidence type="ECO:0000313" key="2">
    <source>
        <dbReference type="Proteomes" id="UP001346869"/>
    </source>
</evidence>
<reference evidence="1 2" key="1">
    <citation type="journal article" date="2023" name="Genes (Basel)">
        <title>Chromosome-Level Genome Assembly and Circadian Gene Repertoire of the Patagonia Blennie Eleginops maclovinus-The Closest Ancestral Proxy of Antarctic Cryonotothenioids.</title>
        <authorList>
            <person name="Cheng C.C."/>
            <person name="Rivera-Colon A.G."/>
            <person name="Minhas B.F."/>
            <person name="Wilson L."/>
            <person name="Rayamajhi N."/>
            <person name="Vargas-Chacoff L."/>
            <person name="Catchen J.M."/>
        </authorList>
    </citation>
    <scope>NUCLEOTIDE SEQUENCE [LARGE SCALE GENOMIC DNA]</scope>
    <source>
        <strain evidence="1">JMC-PN-2008</strain>
    </source>
</reference>
<name>A0AAN7XEJ4_ELEMC</name>
<organism evidence="1 2">
    <name type="scientific">Eleginops maclovinus</name>
    <name type="common">Patagonian blennie</name>
    <name type="synonym">Eleginus maclovinus</name>
    <dbReference type="NCBI Taxonomy" id="56733"/>
    <lineage>
        <taxon>Eukaryota</taxon>
        <taxon>Metazoa</taxon>
        <taxon>Chordata</taxon>
        <taxon>Craniata</taxon>
        <taxon>Vertebrata</taxon>
        <taxon>Euteleostomi</taxon>
        <taxon>Actinopterygii</taxon>
        <taxon>Neopterygii</taxon>
        <taxon>Teleostei</taxon>
        <taxon>Neoteleostei</taxon>
        <taxon>Acanthomorphata</taxon>
        <taxon>Eupercaria</taxon>
        <taxon>Perciformes</taxon>
        <taxon>Notothenioidei</taxon>
        <taxon>Eleginopidae</taxon>
        <taxon>Eleginops</taxon>
    </lineage>
</organism>
<sequence>MVYAATFALHWEVFARWLVDEEKDLEYMCVLSNNVQLLLDALSEEDVEKATSVCADATDQLKKLSCLMAEFDEARTSPTTKLWLMYMDMVMILRRFIHAQRAGLWEEHLAEVEKMLPYLVAAGHYKYVSCLPHYLEAMRSLLPLAPNIYRELKDGKFTVRQTEGWFNGVWTDMALEKTYNRDAKTKLFTGISQQPAAMEKYRKALPVRTAVSEHTKAMAHLDADDTKHHKDSQGAKEAEGVREITDVINSQMINPFTCEEQGLINNSTGQKATSADLIFTPEKGLEALAAPRRTDSQKVTKIKLSTIAAKPKKSMSMAFKAKKVYEEENAVVRNLYFVQDLEEDRNMDMFGHEWTSCPASLFEPDLSISHSLQHTRFH</sequence>
<dbReference type="PANTHER" id="PTHR47018:SF1">
    <property type="entry name" value="TESMIN_TSO1-LIKE CXC DOMAIN-CONTAINING PROTEIN"/>
    <property type="match status" value="1"/>
</dbReference>
<evidence type="ECO:0000313" key="1">
    <source>
        <dbReference type="EMBL" id="KAK5862876.1"/>
    </source>
</evidence>
<dbReference type="Proteomes" id="UP001346869">
    <property type="component" value="Unassembled WGS sequence"/>
</dbReference>
<dbReference type="PANTHER" id="PTHR47018">
    <property type="entry name" value="CXC DOMAIN-CONTAINING PROTEIN-RELATED"/>
    <property type="match status" value="1"/>
</dbReference>
<gene>
    <name evidence="1" type="ORF">PBY51_018228</name>
</gene>
<reference evidence="1 2" key="2">
    <citation type="journal article" date="2023" name="Mol. Biol. Evol.">
        <title>Genomics of Secondarily Temperate Adaptation in the Only Non-Antarctic Icefish.</title>
        <authorList>
            <person name="Rivera-Colon A.G."/>
            <person name="Rayamajhi N."/>
            <person name="Minhas B.F."/>
            <person name="Madrigal G."/>
            <person name="Bilyk K.T."/>
            <person name="Yoon V."/>
            <person name="Hune M."/>
            <person name="Gregory S."/>
            <person name="Cheng C.H.C."/>
            <person name="Catchen J.M."/>
        </authorList>
    </citation>
    <scope>NUCLEOTIDE SEQUENCE [LARGE SCALE GENOMIC DNA]</scope>
    <source>
        <strain evidence="1">JMC-PN-2008</strain>
    </source>
</reference>
<proteinExistence type="predicted"/>